<organism evidence="2 3">
    <name type="scientific">Flavobacterium hydrophilum</name>
    <dbReference type="NCBI Taxonomy" id="2211445"/>
    <lineage>
        <taxon>Bacteria</taxon>
        <taxon>Pseudomonadati</taxon>
        <taxon>Bacteroidota</taxon>
        <taxon>Flavobacteriia</taxon>
        <taxon>Flavobacteriales</taxon>
        <taxon>Flavobacteriaceae</taxon>
        <taxon>Flavobacterium</taxon>
    </lineage>
</organism>
<dbReference type="InterPro" id="IPR036866">
    <property type="entry name" value="RibonucZ/Hydroxyglut_hydro"/>
</dbReference>
<dbReference type="RefSeq" id="WP_110348215.1">
    <property type="nucleotide sequence ID" value="NZ_QJHL01000005.1"/>
</dbReference>
<name>A0A2V4BYG9_9FLAO</name>
<dbReference type="GO" id="GO:0016787">
    <property type="term" value="F:hydrolase activity"/>
    <property type="evidence" value="ECO:0007669"/>
    <property type="project" value="UniProtKB-KW"/>
</dbReference>
<protein>
    <submittedName>
        <fullName evidence="2">MBL fold metallo-hydrolase</fullName>
    </submittedName>
</protein>
<dbReference type="InterPro" id="IPR052159">
    <property type="entry name" value="Competence_DNA_uptake"/>
</dbReference>
<dbReference type="EMBL" id="QJHL01000005">
    <property type="protein sequence ID" value="PXY43672.1"/>
    <property type="molecule type" value="Genomic_DNA"/>
</dbReference>
<dbReference type="Gene3D" id="3.60.15.10">
    <property type="entry name" value="Ribonuclease Z/Hydroxyacylglutathione hydrolase-like"/>
    <property type="match status" value="1"/>
</dbReference>
<dbReference type="OrthoDB" id="418728at2"/>
<evidence type="ECO:0000313" key="3">
    <source>
        <dbReference type="Proteomes" id="UP000247681"/>
    </source>
</evidence>
<comment type="caution">
    <text evidence="2">The sequence shown here is derived from an EMBL/GenBank/DDBJ whole genome shotgun (WGS) entry which is preliminary data.</text>
</comment>
<dbReference type="SUPFAM" id="SSF56281">
    <property type="entry name" value="Metallo-hydrolase/oxidoreductase"/>
    <property type="match status" value="1"/>
</dbReference>
<dbReference type="PANTHER" id="PTHR30619:SF1">
    <property type="entry name" value="RECOMBINATION PROTEIN 2"/>
    <property type="match status" value="1"/>
</dbReference>
<feature type="region of interest" description="Disordered" evidence="1">
    <location>
        <begin position="40"/>
        <end position="71"/>
    </location>
</feature>
<reference evidence="2 3" key="1">
    <citation type="submission" date="2018-05" db="EMBL/GenBank/DDBJ databases">
        <title>Flavobacterium sp. strain IMCC34758, incomplete genome.</title>
        <authorList>
            <person name="Joung Y."/>
        </authorList>
    </citation>
    <scope>NUCLEOTIDE SEQUENCE [LARGE SCALE GENOMIC DNA]</scope>
    <source>
        <strain evidence="2 3">IMCC34758</strain>
    </source>
</reference>
<dbReference type="Proteomes" id="UP000247681">
    <property type="component" value="Unassembled WGS sequence"/>
</dbReference>
<keyword evidence="2" id="KW-0378">Hydrolase</keyword>
<dbReference type="AlphaFoldDB" id="A0A2V4BYG9"/>
<dbReference type="PANTHER" id="PTHR30619">
    <property type="entry name" value="DNA INTERNALIZATION/COMPETENCE PROTEIN COMEC/REC2"/>
    <property type="match status" value="1"/>
</dbReference>
<proteinExistence type="predicted"/>
<accession>A0A2V4BYG9</accession>
<sequence length="341" mass="39988">MSKIHFLNVLEGDCNIIEHDSGRKTVIDISNAYNDYDTEKEKAVKNSQRRKDMYERTQVPSDKKDYKQKKHPDNPIQYLKKLKINEIFRFVVTHPDMDHLDGIEDLFTEFSIINMWDTDNKKEISDKANSGGYNIDDWKFYKSIRDGKTNPTKRLTYFSGNSNLYYNEDYIQILSPSSEILKQCNQKENWNDSSYVILYTPPKLGGGYWKILFAGDSEDLTWEHILNNHSEKVKNVDVLFAPHHGRDSGRNYDFLKVVNPKATLFGNASSKHLAYNKYCSNVKITNNQAGYIILDISTENLKIYVKNLEFARDFRHKRNWEGEPEFNKNMDAYFLCQYNAK</sequence>
<feature type="compositionally biased region" description="Basic and acidic residues" evidence="1">
    <location>
        <begin position="40"/>
        <end position="65"/>
    </location>
</feature>
<gene>
    <name evidence="2" type="ORF">DMB68_18990</name>
</gene>
<evidence type="ECO:0000313" key="2">
    <source>
        <dbReference type="EMBL" id="PXY43672.1"/>
    </source>
</evidence>
<keyword evidence="3" id="KW-1185">Reference proteome</keyword>
<evidence type="ECO:0000256" key="1">
    <source>
        <dbReference type="SAM" id="MobiDB-lite"/>
    </source>
</evidence>